<dbReference type="RefSeq" id="WP_036482581.1">
    <property type="nucleotide sequence ID" value="NZ_JMQM01000001.1"/>
</dbReference>
<accession>A0A084UDM9</accession>
<dbReference type="AlphaFoldDB" id="A0A084UDM9"/>
<protein>
    <submittedName>
        <fullName evidence="1">Uncharacterized protein</fullName>
    </submittedName>
</protein>
<organism evidence="1 2">
    <name type="scientific">Nitratireductor basaltis</name>
    <dbReference type="NCBI Taxonomy" id="472175"/>
    <lineage>
        <taxon>Bacteria</taxon>
        <taxon>Pseudomonadati</taxon>
        <taxon>Pseudomonadota</taxon>
        <taxon>Alphaproteobacteria</taxon>
        <taxon>Hyphomicrobiales</taxon>
        <taxon>Phyllobacteriaceae</taxon>
        <taxon>Nitratireductor</taxon>
    </lineage>
</organism>
<dbReference type="PATRIC" id="fig|472175.3.peg.2101"/>
<evidence type="ECO:0000313" key="1">
    <source>
        <dbReference type="EMBL" id="KFB11065.1"/>
    </source>
</evidence>
<name>A0A084UDM9_9HYPH</name>
<sequence>MTEKKSPDDPLKANFYRRRDAWIDHVLTVNDLSPMARVVGVWIARRINYRKGHMWYKIETMAKKFEVTPRTIIRAVKELEGYRADKKTGEVTQTGEQLLLVKRDSQRGKNTAVNKYEIIAPWDMVTELSSPQGDKNVRLIPKGHNTQRLYSDGYIEH</sequence>
<reference evidence="1 2" key="1">
    <citation type="submission" date="2014-05" db="EMBL/GenBank/DDBJ databases">
        <title>Draft Genome Sequence of Nitratireductor basaltis Strain UMTGB225, A Marine Bacterium Isolated from Green Barrel Tunicate.</title>
        <authorList>
            <person name="Gan H.Y."/>
        </authorList>
    </citation>
    <scope>NUCLEOTIDE SEQUENCE [LARGE SCALE GENOMIC DNA]</scope>
    <source>
        <strain evidence="1 2">UMTGB225</strain>
    </source>
</reference>
<proteinExistence type="predicted"/>
<dbReference type="STRING" id="472175.EL18_02107"/>
<comment type="caution">
    <text evidence="1">The sequence shown here is derived from an EMBL/GenBank/DDBJ whole genome shotgun (WGS) entry which is preliminary data.</text>
</comment>
<dbReference type="OrthoDB" id="8410347at2"/>
<dbReference type="EMBL" id="JMQM01000001">
    <property type="protein sequence ID" value="KFB11065.1"/>
    <property type="molecule type" value="Genomic_DNA"/>
</dbReference>
<evidence type="ECO:0000313" key="2">
    <source>
        <dbReference type="Proteomes" id="UP000053675"/>
    </source>
</evidence>
<keyword evidence="2" id="KW-1185">Reference proteome</keyword>
<dbReference type="Pfam" id="PF13730">
    <property type="entry name" value="HTH_36"/>
    <property type="match status" value="1"/>
</dbReference>
<dbReference type="Proteomes" id="UP000053675">
    <property type="component" value="Unassembled WGS sequence"/>
</dbReference>
<gene>
    <name evidence="1" type="ORF">EL18_02107</name>
</gene>